<dbReference type="PANTHER" id="PTHR30290">
    <property type="entry name" value="PERIPLASMIC BINDING COMPONENT OF ABC TRANSPORTER"/>
    <property type="match status" value="1"/>
</dbReference>
<reference evidence="4 5" key="1">
    <citation type="submission" date="2020-03" db="EMBL/GenBank/DDBJ databases">
        <title>Genome sequence of strain Massilia sp. TW-1.</title>
        <authorList>
            <person name="Chaudhary D.K."/>
        </authorList>
    </citation>
    <scope>NUCLEOTIDE SEQUENCE [LARGE SCALE GENOMIC DNA]</scope>
    <source>
        <strain evidence="4 5">TW-1</strain>
    </source>
</reference>
<evidence type="ECO:0000256" key="2">
    <source>
        <dbReference type="ARBA" id="ARBA00022729"/>
    </source>
</evidence>
<dbReference type="Gene3D" id="3.90.76.10">
    <property type="entry name" value="Dipeptide-binding Protein, Domain 1"/>
    <property type="match status" value="1"/>
</dbReference>
<sequence>MRDTDLILPPSADIEGRVVADLRRGVSRRDVLRSLVAGGMMTGAAGALLTHAGAALAQTPKKGGRIRVAVSASSTSDTLDPAKGGTIADFVRHFMFYNGLTTIDATLNPQMELAESITTTDALTWTVKLRSDVLFHDGQPLSADDVVYSLLRHKDPATVSKAKAIADEFAEVKAVGPNEVQITLVGPNIDLPLLLGTSNFLIVRNGTRDFMTANGTGPYRCKEFRPGIRSVSAANKDYWKPGKPYLDEIEYFAIPDDAARVNALLSGDVDLINGINPRSARAVLGTPGYTLFESKTGYYTDLIMRDNLGPVKNPDFVLAMKYMMDRELIRKVSMRGYATIGNDQPVQANNKYYFAGLPQRGMDLDKARYHLHKSGMAGRSLPIVASTASAGSVDTAQVLQLTGRKIGMNLEIKRMPPDGYWSNHWAKHPMTFGGINPRPTVDLMFSLFFKSTAALNVSGWKNEQFDQLLALARGETDEGKRKQMYADMQVLVHDQCGVGIPIFNHSLDGFSNKLKGYGSHPLGGLMGFAFAEQVWLES</sequence>
<dbReference type="PANTHER" id="PTHR30290:SF38">
    <property type="entry name" value="D,D-DIPEPTIDE-BINDING PERIPLASMIC PROTEIN DDPA-RELATED"/>
    <property type="match status" value="1"/>
</dbReference>
<dbReference type="InterPro" id="IPR030678">
    <property type="entry name" value="Peptide/Ni-bd"/>
</dbReference>
<evidence type="ECO:0000259" key="3">
    <source>
        <dbReference type="Pfam" id="PF00496"/>
    </source>
</evidence>
<keyword evidence="5" id="KW-1185">Reference proteome</keyword>
<name>A0ABX0PLJ4_9BURK</name>
<feature type="domain" description="Solute-binding protein family 5" evidence="3">
    <location>
        <begin position="109"/>
        <end position="451"/>
    </location>
</feature>
<dbReference type="Pfam" id="PF00496">
    <property type="entry name" value="SBP_bac_5"/>
    <property type="match status" value="1"/>
</dbReference>
<dbReference type="Proteomes" id="UP000716322">
    <property type="component" value="Unassembled WGS sequence"/>
</dbReference>
<dbReference type="PIRSF" id="PIRSF002741">
    <property type="entry name" value="MppA"/>
    <property type="match status" value="1"/>
</dbReference>
<dbReference type="InterPro" id="IPR006311">
    <property type="entry name" value="TAT_signal"/>
</dbReference>
<proteinExistence type="inferred from homology"/>
<gene>
    <name evidence="4" type="ORF">HAV22_29075</name>
</gene>
<protein>
    <submittedName>
        <fullName evidence="4">ABC transporter substrate-binding protein</fullName>
    </submittedName>
</protein>
<dbReference type="Gene3D" id="3.10.105.10">
    <property type="entry name" value="Dipeptide-binding Protein, Domain 3"/>
    <property type="match status" value="1"/>
</dbReference>
<evidence type="ECO:0000313" key="5">
    <source>
        <dbReference type="Proteomes" id="UP000716322"/>
    </source>
</evidence>
<evidence type="ECO:0000256" key="1">
    <source>
        <dbReference type="ARBA" id="ARBA00005695"/>
    </source>
</evidence>
<comment type="similarity">
    <text evidence="1">Belongs to the bacterial solute-binding protein 5 family.</text>
</comment>
<dbReference type="EMBL" id="JAAQOM010000026">
    <property type="protein sequence ID" value="NIA57686.1"/>
    <property type="molecule type" value="Genomic_DNA"/>
</dbReference>
<evidence type="ECO:0000313" key="4">
    <source>
        <dbReference type="EMBL" id="NIA57686.1"/>
    </source>
</evidence>
<comment type="caution">
    <text evidence="4">The sequence shown here is derived from an EMBL/GenBank/DDBJ whole genome shotgun (WGS) entry which is preliminary data.</text>
</comment>
<dbReference type="InterPro" id="IPR000914">
    <property type="entry name" value="SBP_5_dom"/>
</dbReference>
<dbReference type="CDD" id="cd08503">
    <property type="entry name" value="PBP2_NikA_DppA_OppA_like_17"/>
    <property type="match status" value="1"/>
</dbReference>
<dbReference type="RefSeq" id="WP_166864767.1">
    <property type="nucleotide sequence ID" value="NZ_JAAQOM010000026.1"/>
</dbReference>
<accession>A0ABX0PLJ4</accession>
<dbReference type="Gene3D" id="3.40.190.10">
    <property type="entry name" value="Periplasmic binding protein-like II"/>
    <property type="match status" value="1"/>
</dbReference>
<dbReference type="SUPFAM" id="SSF53850">
    <property type="entry name" value="Periplasmic binding protein-like II"/>
    <property type="match status" value="1"/>
</dbReference>
<organism evidence="4 5">
    <name type="scientific">Telluria antibiotica</name>
    <dbReference type="NCBI Taxonomy" id="2717319"/>
    <lineage>
        <taxon>Bacteria</taxon>
        <taxon>Pseudomonadati</taxon>
        <taxon>Pseudomonadota</taxon>
        <taxon>Betaproteobacteria</taxon>
        <taxon>Burkholderiales</taxon>
        <taxon>Oxalobacteraceae</taxon>
        <taxon>Telluria group</taxon>
        <taxon>Telluria</taxon>
    </lineage>
</organism>
<keyword evidence="2" id="KW-0732">Signal</keyword>
<dbReference type="InterPro" id="IPR039424">
    <property type="entry name" value="SBP_5"/>
</dbReference>
<dbReference type="PROSITE" id="PS51318">
    <property type="entry name" value="TAT"/>
    <property type="match status" value="1"/>
</dbReference>